<accession>A0ABS8BYR4</accession>
<evidence type="ECO:0000256" key="1">
    <source>
        <dbReference type="ARBA" id="ARBA00023125"/>
    </source>
</evidence>
<evidence type="ECO:0000313" key="4">
    <source>
        <dbReference type="EMBL" id="MCB5200844.1"/>
    </source>
</evidence>
<name>A0ABS8BYR4_9RHOB</name>
<dbReference type="EMBL" id="JAJATZ010000015">
    <property type="protein sequence ID" value="MCB5200844.1"/>
    <property type="molecule type" value="Genomic_DNA"/>
</dbReference>
<gene>
    <name evidence="4" type="ORF">LGQ03_16525</name>
</gene>
<organism evidence="4 5">
    <name type="scientific">Loktanella gaetbuli</name>
    <dbReference type="NCBI Taxonomy" id="2881335"/>
    <lineage>
        <taxon>Bacteria</taxon>
        <taxon>Pseudomonadati</taxon>
        <taxon>Pseudomonadota</taxon>
        <taxon>Alphaproteobacteria</taxon>
        <taxon>Rhodobacterales</taxon>
        <taxon>Roseobacteraceae</taxon>
        <taxon>Loktanella</taxon>
    </lineage>
</organism>
<comment type="caution">
    <text evidence="4">The sequence shown here is derived from an EMBL/GenBank/DDBJ whole genome shotgun (WGS) entry which is preliminary data.</text>
</comment>
<feature type="domain" description="Resolvase/invertase-type recombinase catalytic" evidence="3">
    <location>
        <begin position="3"/>
        <end position="143"/>
    </location>
</feature>
<dbReference type="PANTHER" id="PTHR30461:SF2">
    <property type="entry name" value="SERINE RECOMBINASE PINE-RELATED"/>
    <property type="match status" value="1"/>
</dbReference>
<evidence type="ECO:0000256" key="2">
    <source>
        <dbReference type="ARBA" id="ARBA00023172"/>
    </source>
</evidence>
<dbReference type="SMART" id="SM00857">
    <property type="entry name" value="Resolvase"/>
    <property type="match status" value="1"/>
</dbReference>
<dbReference type="InterPro" id="IPR006119">
    <property type="entry name" value="Resolv_N"/>
</dbReference>
<sequence>MKKYVTYRRVSTAEQGKSGLGLDAQTRDIDLYLTTYSDTPYEVIGEYVDHISGMDDARPELTKAIAQAKATGAELLVAKLDRLSRRVSFIATLMDDKKLALRVASMPNADKFQLHIYAALAEQERDFISLRTKAALAQSKKKLGGLRDTTMKRNAVVKANAQRRADNVAGLILPLRDAGRTLREIAAELDKAGVKTARGGSWQASQVKRVLERLSDPA</sequence>
<dbReference type="Pfam" id="PF07508">
    <property type="entry name" value="Recombinase"/>
    <property type="match status" value="1"/>
</dbReference>
<dbReference type="Proteomes" id="UP001138961">
    <property type="component" value="Unassembled WGS sequence"/>
</dbReference>
<reference evidence="4" key="1">
    <citation type="submission" date="2021-10" db="EMBL/GenBank/DDBJ databases">
        <title>Loktanella gaetbuli sp. nov., isolated from a tidal flat.</title>
        <authorList>
            <person name="Park S."/>
            <person name="Yoon J.-H."/>
        </authorList>
    </citation>
    <scope>NUCLEOTIDE SEQUENCE</scope>
    <source>
        <strain evidence="4">TSTF-M6</strain>
    </source>
</reference>
<protein>
    <submittedName>
        <fullName evidence="4">Recombinase family protein</fullName>
    </submittedName>
</protein>
<keyword evidence="1" id="KW-0238">DNA-binding</keyword>
<dbReference type="PANTHER" id="PTHR30461">
    <property type="entry name" value="DNA-INVERTASE FROM LAMBDOID PROPHAGE"/>
    <property type="match status" value="1"/>
</dbReference>
<dbReference type="Gene3D" id="3.40.50.1390">
    <property type="entry name" value="Resolvase, N-terminal catalytic domain"/>
    <property type="match status" value="1"/>
</dbReference>
<dbReference type="SUPFAM" id="SSF53041">
    <property type="entry name" value="Resolvase-like"/>
    <property type="match status" value="1"/>
</dbReference>
<dbReference type="Pfam" id="PF00239">
    <property type="entry name" value="Resolvase"/>
    <property type="match status" value="1"/>
</dbReference>
<dbReference type="InterPro" id="IPR050639">
    <property type="entry name" value="SSR_resolvase"/>
</dbReference>
<dbReference type="InterPro" id="IPR036162">
    <property type="entry name" value="Resolvase-like_N_sf"/>
</dbReference>
<dbReference type="InterPro" id="IPR011109">
    <property type="entry name" value="DNA_bind_recombinase_dom"/>
</dbReference>
<proteinExistence type="predicted"/>
<evidence type="ECO:0000259" key="3">
    <source>
        <dbReference type="PROSITE" id="PS51736"/>
    </source>
</evidence>
<dbReference type="RefSeq" id="WP_226749299.1">
    <property type="nucleotide sequence ID" value="NZ_JAJATZ010000015.1"/>
</dbReference>
<evidence type="ECO:0000313" key="5">
    <source>
        <dbReference type="Proteomes" id="UP001138961"/>
    </source>
</evidence>
<keyword evidence="2" id="KW-0233">DNA recombination</keyword>
<dbReference type="CDD" id="cd00338">
    <property type="entry name" value="Ser_Recombinase"/>
    <property type="match status" value="1"/>
</dbReference>
<keyword evidence="5" id="KW-1185">Reference proteome</keyword>
<dbReference type="PROSITE" id="PS51736">
    <property type="entry name" value="RECOMBINASES_3"/>
    <property type="match status" value="1"/>
</dbReference>